<dbReference type="PANTHER" id="PTHR43300">
    <property type="entry name" value="ACETYLTRANSFERASE"/>
    <property type="match status" value="1"/>
</dbReference>
<evidence type="ECO:0000259" key="4">
    <source>
        <dbReference type="Pfam" id="PF17836"/>
    </source>
</evidence>
<keyword evidence="5" id="KW-0808">Transferase</keyword>
<comment type="similarity">
    <text evidence="1">Belongs to the transferase hexapeptide repeat family.</text>
</comment>
<evidence type="ECO:0000313" key="5">
    <source>
        <dbReference type="EMBL" id="BAT57589.1"/>
    </source>
</evidence>
<protein>
    <submittedName>
        <fullName evidence="5">Putative acetyltransferase EpsM</fullName>
        <ecNumber evidence="5">2.3.1.-</ecNumber>
    </submittedName>
</protein>
<evidence type="ECO:0000313" key="6">
    <source>
        <dbReference type="Proteomes" id="UP000236884"/>
    </source>
</evidence>
<name>A0A0S3PNR7_9BRAD</name>
<evidence type="ECO:0000256" key="2">
    <source>
        <dbReference type="PIRSR" id="PIRSR620019-1"/>
    </source>
</evidence>
<feature type="domain" description="PglD N-terminal" evidence="4">
    <location>
        <begin position="9"/>
        <end position="85"/>
    </location>
</feature>
<dbReference type="PANTHER" id="PTHR43300:SF7">
    <property type="entry name" value="UDP-N-ACETYLBACILLOSAMINE N-ACETYLTRANSFERASE"/>
    <property type="match status" value="1"/>
</dbReference>
<dbReference type="Proteomes" id="UP000236884">
    <property type="component" value="Chromosome"/>
</dbReference>
<dbReference type="EMBL" id="AP014946">
    <property type="protein sequence ID" value="BAT57589.1"/>
    <property type="molecule type" value="Genomic_DNA"/>
</dbReference>
<dbReference type="Pfam" id="PF17836">
    <property type="entry name" value="PglD_N"/>
    <property type="match status" value="1"/>
</dbReference>
<dbReference type="NCBIfam" id="TIGR03570">
    <property type="entry name" value="NeuD_NnaD"/>
    <property type="match status" value="1"/>
</dbReference>
<reference evidence="5 6" key="1">
    <citation type="submission" date="2015-08" db="EMBL/GenBank/DDBJ databases">
        <title>Investigation of the bacterial diversity of lava forest soil.</title>
        <authorList>
            <person name="Lee J.S."/>
        </authorList>
    </citation>
    <scope>NUCLEOTIDE SEQUENCE [LARGE SCALE GENOMIC DNA]</scope>
    <source>
        <strain evidence="5 6">GJW-30</strain>
    </source>
</reference>
<evidence type="ECO:0000256" key="3">
    <source>
        <dbReference type="PIRSR" id="PIRSR620019-2"/>
    </source>
</evidence>
<organism evidence="5 6">
    <name type="scientific">Variibacter gotjawalensis</name>
    <dbReference type="NCBI Taxonomy" id="1333996"/>
    <lineage>
        <taxon>Bacteria</taxon>
        <taxon>Pseudomonadati</taxon>
        <taxon>Pseudomonadota</taxon>
        <taxon>Alphaproteobacteria</taxon>
        <taxon>Hyphomicrobiales</taxon>
        <taxon>Nitrobacteraceae</taxon>
        <taxon>Variibacter</taxon>
    </lineage>
</organism>
<dbReference type="InterPro" id="IPR020019">
    <property type="entry name" value="AcTrfase_PglD-like"/>
</dbReference>
<gene>
    <name evidence="5" type="primary">epsM</name>
    <name evidence="5" type="ORF">GJW-30_1_00096</name>
</gene>
<feature type="binding site" evidence="3">
    <location>
        <position position="74"/>
    </location>
    <ligand>
        <name>substrate</name>
    </ligand>
</feature>
<dbReference type="InterPro" id="IPR050179">
    <property type="entry name" value="Trans_hexapeptide_repeat"/>
</dbReference>
<accession>A0A0S3PNR7</accession>
<dbReference type="SUPFAM" id="SSF51161">
    <property type="entry name" value="Trimeric LpxA-like enzymes"/>
    <property type="match status" value="1"/>
</dbReference>
<feature type="site" description="Increases basicity of active site His" evidence="2">
    <location>
        <position position="142"/>
    </location>
</feature>
<dbReference type="KEGG" id="vgo:GJW-30_1_00096"/>
<dbReference type="InterPro" id="IPR041561">
    <property type="entry name" value="PglD_N"/>
</dbReference>
<dbReference type="AlphaFoldDB" id="A0A0S3PNR7"/>
<sequence length="215" mass="21785">MSRARELRRLCIVGAGGHAKVVIDVARKAGWTPVAAFDPGGTRGVGGVPVVGSDEALPDYWARGLADGVMIAIGNNQLRKKLSDRVRSLGMATPSIFHPTSVISQTAKIGQGVVVMANAVVNADAFIGDDCILNTGSIVEHDCAIGHATHIAPRSVLGGNCRVGALTLFGIGSSARPGAEIGCHAVVGAGSVVIGIVPDGAVFAGNPAKNLRPVA</sequence>
<dbReference type="GO" id="GO:0016746">
    <property type="term" value="F:acyltransferase activity"/>
    <property type="evidence" value="ECO:0007669"/>
    <property type="project" value="UniProtKB-KW"/>
</dbReference>
<dbReference type="Gene3D" id="2.160.10.10">
    <property type="entry name" value="Hexapeptide repeat proteins"/>
    <property type="match status" value="1"/>
</dbReference>
<dbReference type="InterPro" id="IPR011004">
    <property type="entry name" value="Trimer_LpxA-like_sf"/>
</dbReference>
<feature type="active site" description="Proton acceptor" evidence="2">
    <location>
        <position position="141"/>
    </location>
</feature>
<dbReference type="RefSeq" id="WP_157746663.1">
    <property type="nucleotide sequence ID" value="NZ_AP014946.1"/>
</dbReference>
<dbReference type="CDD" id="cd03360">
    <property type="entry name" value="LbH_AT_putative"/>
    <property type="match status" value="1"/>
</dbReference>
<evidence type="ECO:0000256" key="1">
    <source>
        <dbReference type="ARBA" id="ARBA00007274"/>
    </source>
</evidence>
<feature type="binding site" evidence="3">
    <location>
        <position position="171"/>
    </location>
    <ligand>
        <name>acetyl-CoA</name>
        <dbReference type="ChEBI" id="CHEBI:57288"/>
    </ligand>
</feature>
<keyword evidence="5" id="KW-0012">Acyltransferase</keyword>
<proteinExistence type="inferred from homology"/>
<dbReference type="Gene3D" id="3.40.50.20">
    <property type="match status" value="1"/>
</dbReference>
<dbReference type="EC" id="2.3.1.-" evidence="5"/>
<feature type="binding site" evidence="3">
    <location>
        <position position="150"/>
    </location>
    <ligand>
        <name>acetyl-CoA</name>
        <dbReference type="ChEBI" id="CHEBI:57288"/>
    </ligand>
</feature>
<keyword evidence="6" id="KW-1185">Reference proteome</keyword>